<dbReference type="GO" id="GO:0017101">
    <property type="term" value="C:aminoacyl-tRNA synthetase multienzyme complex"/>
    <property type="evidence" value="ECO:0007669"/>
    <property type="project" value="TreeGrafter"/>
</dbReference>
<dbReference type="InterPro" id="IPR004499">
    <property type="entry name" value="Pro-tRNA-ligase_IIa_arc-type"/>
</dbReference>
<dbReference type="GO" id="GO:0005737">
    <property type="term" value="C:cytoplasm"/>
    <property type="evidence" value="ECO:0007669"/>
    <property type="project" value="InterPro"/>
</dbReference>
<dbReference type="GO" id="GO:0004827">
    <property type="term" value="F:proline-tRNA ligase activity"/>
    <property type="evidence" value="ECO:0007669"/>
    <property type="project" value="InterPro"/>
</dbReference>
<comment type="caution">
    <text evidence="1">The sequence shown here is derived from an EMBL/GenBank/DDBJ whole genome shotgun (WGS) entry which is preliminary data.</text>
</comment>
<dbReference type="Gene3D" id="3.30.930.10">
    <property type="entry name" value="Bira Bifunctional Protein, Domain 2"/>
    <property type="match status" value="1"/>
</dbReference>
<keyword evidence="2" id="KW-1185">Reference proteome</keyword>
<reference evidence="1 2" key="1">
    <citation type="journal article" date="2020" name="IScience">
        <title>Genome Sequencing of the Endangered Kingdonia uniflora (Circaeasteraceae, Ranunculales) Reveals Potential Mechanisms of Evolutionary Specialization.</title>
        <authorList>
            <person name="Sun Y."/>
            <person name="Deng T."/>
            <person name="Zhang A."/>
            <person name="Moore M.J."/>
            <person name="Landis J.B."/>
            <person name="Lin N."/>
            <person name="Zhang H."/>
            <person name="Zhang X."/>
            <person name="Huang J."/>
            <person name="Zhang X."/>
            <person name="Sun H."/>
            <person name="Wang H."/>
        </authorList>
    </citation>
    <scope>NUCLEOTIDE SEQUENCE [LARGE SCALE GENOMIC DNA]</scope>
    <source>
        <strain evidence="1">TB1705</strain>
        <tissue evidence="1">Leaf</tissue>
    </source>
</reference>
<dbReference type="PANTHER" id="PTHR43382">
    <property type="entry name" value="PROLYL-TRNA SYNTHETASE"/>
    <property type="match status" value="1"/>
</dbReference>
<name>A0A7J7NLW3_9MAGN</name>
<dbReference type="EMBL" id="JACGCM010000715">
    <property type="protein sequence ID" value="KAF6167938.1"/>
    <property type="molecule type" value="Genomic_DNA"/>
</dbReference>
<protein>
    <submittedName>
        <fullName evidence="1">Uncharacterized protein</fullName>
    </submittedName>
</protein>
<evidence type="ECO:0000313" key="2">
    <source>
        <dbReference type="Proteomes" id="UP000541444"/>
    </source>
</evidence>
<dbReference type="InterPro" id="IPR045864">
    <property type="entry name" value="aa-tRNA-synth_II/BPL/LPL"/>
</dbReference>
<dbReference type="OrthoDB" id="1737835at2759"/>
<dbReference type="AlphaFoldDB" id="A0A7J7NLW3"/>
<dbReference type="SUPFAM" id="SSF55681">
    <property type="entry name" value="Class II aaRS and biotin synthetases"/>
    <property type="match status" value="1"/>
</dbReference>
<dbReference type="FunFam" id="3.30.930.10:FF:000215">
    <property type="entry name" value="Proline--tRNA ligase cytoplasmic"/>
    <property type="match status" value="1"/>
</dbReference>
<organism evidence="1 2">
    <name type="scientific">Kingdonia uniflora</name>
    <dbReference type="NCBI Taxonomy" id="39325"/>
    <lineage>
        <taxon>Eukaryota</taxon>
        <taxon>Viridiplantae</taxon>
        <taxon>Streptophyta</taxon>
        <taxon>Embryophyta</taxon>
        <taxon>Tracheophyta</taxon>
        <taxon>Spermatophyta</taxon>
        <taxon>Magnoliopsida</taxon>
        <taxon>Ranunculales</taxon>
        <taxon>Circaeasteraceae</taxon>
        <taxon>Kingdonia</taxon>
    </lineage>
</organism>
<sequence length="133" mass="14853">MCSSKWLIKHNRIQGLLLQVRQVEEFLAIPVTKGGKSEREKFVGGLYPTSVEAFIPNTGRGVQGATSHCLGQNFAKMFDIKFKNEKGETDMVWQNSWAYNTRTIRVMVMVNGDNKGLVLPPKVASIQVIVVSL</sequence>
<accession>A0A7J7NLW3</accession>
<dbReference type="Proteomes" id="UP000541444">
    <property type="component" value="Unassembled WGS sequence"/>
</dbReference>
<dbReference type="GO" id="GO:0005524">
    <property type="term" value="F:ATP binding"/>
    <property type="evidence" value="ECO:0007669"/>
    <property type="project" value="InterPro"/>
</dbReference>
<dbReference type="GO" id="GO:0006433">
    <property type="term" value="P:prolyl-tRNA aminoacylation"/>
    <property type="evidence" value="ECO:0007669"/>
    <property type="project" value="InterPro"/>
</dbReference>
<gene>
    <name evidence="1" type="ORF">GIB67_027716</name>
</gene>
<proteinExistence type="predicted"/>
<evidence type="ECO:0000313" key="1">
    <source>
        <dbReference type="EMBL" id="KAF6167938.1"/>
    </source>
</evidence>
<dbReference type="PANTHER" id="PTHR43382:SF2">
    <property type="entry name" value="BIFUNCTIONAL GLUTAMATE_PROLINE--TRNA LIGASE"/>
    <property type="match status" value="1"/>
</dbReference>